<dbReference type="Pfam" id="PF00182">
    <property type="entry name" value="Glyco_hydro_19"/>
    <property type="match status" value="1"/>
</dbReference>
<dbReference type="InterPro" id="IPR023346">
    <property type="entry name" value="Lysozyme-like_dom_sf"/>
</dbReference>
<dbReference type="InterPro" id="IPR000726">
    <property type="entry name" value="Glyco_hydro_19_cat"/>
</dbReference>
<feature type="domain" description="Glycoside hydrolase family 19 catalytic" evidence="1">
    <location>
        <begin position="2"/>
        <end position="26"/>
    </location>
</feature>
<evidence type="ECO:0000313" key="2">
    <source>
        <dbReference type="EMBL" id="AAL58875.1"/>
    </source>
</evidence>
<dbReference type="CAZy" id="GH19">
    <property type="family name" value="Glycoside Hydrolase Family 19"/>
</dbReference>
<protein>
    <submittedName>
        <fullName evidence="2">Putative class I chitinase</fullName>
    </submittedName>
</protein>
<feature type="non-terminal residue" evidence="2">
    <location>
        <position position="1"/>
    </location>
</feature>
<name>Q8W166_PINEL</name>
<reference evidence="2" key="1">
    <citation type="journal article" date="2002" name="Mol. Plant Microbe Interact.">
        <title>Pathogen challenge, salicylic acid, and jasmonic acid regulate expression of chitinase gene homologs in pine.</title>
        <authorList>
            <person name="Davis J.M."/>
            <person name="Wu H."/>
            <person name="Cooke J.E."/>
            <person name="Reed J.M."/>
            <person name="Luce K.S."/>
            <person name="Michler C.H."/>
        </authorList>
    </citation>
    <scope>NUCLEOTIDE SEQUENCE</scope>
</reference>
<dbReference type="EMBL" id="AF457092">
    <property type="protein sequence ID" value="AAL58875.1"/>
    <property type="molecule type" value="mRNA"/>
</dbReference>
<dbReference type="Gene3D" id="1.10.530.10">
    <property type="match status" value="1"/>
</dbReference>
<accession>Q8W166</accession>
<organism evidence="2">
    <name type="scientific">Pinus elliottii var. elliottii</name>
    <dbReference type="NCBI Taxonomy" id="182814"/>
    <lineage>
        <taxon>Eukaryota</taxon>
        <taxon>Viridiplantae</taxon>
        <taxon>Streptophyta</taxon>
        <taxon>Embryophyta</taxon>
        <taxon>Tracheophyta</taxon>
        <taxon>Spermatophyta</taxon>
        <taxon>Pinopsida</taxon>
        <taxon>Pinidae</taxon>
        <taxon>Conifers I</taxon>
        <taxon>Pinales</taxon>
        <taxon>Pinaceae</taxon>
        <taxon>Pinus</taxon>
        <taxon>Pinus subgen. Pinus</taxon>
    </lineage>
</organism>
<evidence type="ECO:0000259" key="1">
    <source>
        <dbReference type="Pfam" id="PF00182"/>
    </source>
</evidence>
<dbReference type="GO" id="GO:0016998">
    <property type="term" value="P:cell wall macromolecule catabolic process"/>
    <property type="evidence" value="ECO:0007669"/>
    <property type="project" value="InterPro"/>
</dbReference>
<dbReference type="AlphaFoldDB" id="Q8W166"/>
<dbReference type="GO" id="GO:0004568">
    <property type="term" value="F:chitinase activity"/>
    <property type="evidence" value="ECO:0007669"/>
    <property type="project" value="InterPro"/>
</dbReference>
<sequence>RQQDRIGFYKRYSDILGVSYGSNLDCNNQRPFGAAVQSEPRLIKTVVRTLLINLRFRISSSSISICVPVCHNKI</sequence>
<dbReference type="GO" id="GO:0006032">
    <property type="term" value="P:chitin catabolic process"/>
    <property type="evidence" value="ECO:0007669"/>
    <property type="project" value="InterPro"/>
</dbReference>
<proteinExistence type="evidence at transcript level"/>
<dbReference type="SUPFAM" id="SSF53955">
    <property type="entry name" value="Lysozyme-like"/>
    <property type="match status" value="1"/>
</dbReference>